<comment type="catalytic activity">
    <reaction evidence="5 6">
        <text>adenine + H2O + H(+) = hypoxanthine + NH4(+)</text>
        <dbReference type="Rhea" id="RHEA:23688"/>
        <dbReference type="ChEBI" id="CHEBI:15377"/>
        <dbReference type="ChEBI" id="CHEBI:15378"/>
        <dbReference type="ChEBI" id="CHEBI:16708"/>
        <dbReference type="ChEBI" id="CHEBI:17368"/>
        <dbReference type="ChEBI" id="CHEBI:28938"/>
        <dbReference type="EC" id="3.5.4.2"/>
    </reaction>
</comment>
<dbReference type="RefSeq" id="WP_309866497.1">
    <property type="nucleotide sequence ID" value="NZ_JAVDQG010000005.1"/>
</dbReference>
<dbReference type="InterPro" id="IPR011059">
    <property type="entry name" value="Metal-dep_hydrolase_composite"/>
</dbReference>
<dbReference type="SUPFAM" id="SSF51338">
    <property type="entry name" value="Composite domain of metallo-dependent hydrolases"/>
    <property type="match status" value="1"/>
</dbReference>
<evidence type="ECO:0000256" key="6">
    <source>
        <dbReference type="HAMAP-Rule" id="MF_01518"/>
    </source>
</evidence>
<evidence type="ECO:0000259" key="7">
    <source>
        <dbReference type="Pfam" id="PF01979"/>
    </source>
</evidence>
<dbReference type="PANTHER" id="PTHR11113">
    <property type="entry name" value="N-ACETYLGLUCOSAMINE-6-PHOSPHATE DEACETYLASE"/>
    <property type="match status" value="1"/>
</dbReference>
<comment type="caution">
    <text evidence="9">The sequence shown here is derived from an EMBL/GenBank/DDBJ whole genome shotgun (WGS) entry which is preliminary data.</text>
</comment>
<dbReference type="InterPro" id="IPR006680">
    <property type="entry name" value="Amidohydro-rel"/>
</dbReference>
<protein>
    <recommendedName>
        <fullName evidence="2 6">Adenine deaminase</fullName>
        <shortName evidence="6">Adenase</shortName>
        <shortName evidence="6">Adenine aminase</shortName>
        <ecNumber evidence="2 6">3.5.4.2</ecNumber>
    </recommendedName>
</protein>
<dbReference type="EC" id="3.5.4.2" evidence="2 6"/>
<keyword evidence="9" id="KW-0238">DNA-binding</keyword>
<evidence type="ECO:0000313" key="9">
    <source>
        <dbReference type="EMBL" id="MDR6226515.1"/>
    </source>
</evidence>
<dbReference type="SUPFAM" id="SSF51556">
    <property type="entry name" value="Metallo-dependent hydrolases"/>
    <property type="match status" value="1"/>
</dbReference>
<dbReference type="Pfam" id="PF13382">
    <property type="entry name" value="Adenine_deam_C"/>
    <property type="match status" value="1"/>
</dbReference>
<keyword evidence="10" id="KW-1185">Reference proteome</keyword>
<comment type="cofactor">
    <cofactor evidence="6">
        <name>Mn(2+)</name>
        <dbReference type="ChEBI" id="CHEBI:29035"/>
    </cofactor>
</comment>
<dbReference type="InterPro" id="IPR026912">
    <property type="entry name" value="Adenine_deam_C"/>
</dbReference>
<feature type="domain" description="Adenine deaminase C-terminal" evidence="8">
    <location>
        <begin position="405"/>
        <end position="571"/>
    </location>
</feature>
<dbReference type="GO" id="GO:0000034">
    <property type="term" value="F:adenine deaminase activity"/>
    <property type="evidence" value="ECO:0007669"/>
    <property type="project" value="UniProtKB-EC"/>
</dbReference>
<evidence type="ECO:0000313" key="10">
    <source>
        <dbReference type="Proteomes" id="UP001185012"/>
    </source>
</evidence>
<reference evidence="9 10" key="1">
    <citation type="submission" date="2023-07" db="EMBL/GenBank/DDBJ databases">
        <title>Genomic Encyclopedia of Type Strains, Phase IV (KMG-IV): sequencing the most valuable type-strain genomes for metagenomic binning, comparative biology and taxonomic classification.</title>
        <authorList>
            <person name="Goeker M."/>
        </authorList>
    </citation>
    <scope>NUCLEOTIDE SEQUENCE [LARGE SCALE GENOMIC DNA]</scope>
    <source>
        <strain evidence="9 10">DSM 45903</strain>
    </source>
</reference>
<dbReference type="Gene3D" id="2.30.40.10">
    <property type="entry name" value="Urease, subunit C, domain 1"/>
    <property type="match status" value="1"/>
</dbReference>
<organism evidence="9 10">
    <name type="scientific">Desmospora profundinema</name>
    <dbReference type="NCBI Taxonomy" id="1571184"/>
    <lineage>
        <taxon>Bacteria</taxon>
        <taxon>Bacillati</taxon>
        <taxon>Bacillota</taxon>
        <taxon>Bacilli</taxon>
        <taxon>Bacillales</taxon>
        <taxon>Thermoactinomycetaceae</taxon>
        <taxon>Desmospora</taxon>
    </lineage>
</organism>
<evidence type="ECO:0000256" key="2">
    <source>
        <dbReference type="ARBA" id="ARBA00012782"/>
    </source>
</evidence>
<evidence type="ECO:0000259" key="8">
    <source>
        <dbReference type="Pfam" id="PF13382"/>
    </source>
</evidence>
<dbReference type="Pfam" id="PF01979">
    <property type="entry name" value="Amidohydro_1"/>
    <property type="match status" value="1"/>
</dbReference>
<sequence>METLESYKRRTDVATGKIPADLVLKNGKVIDVFNGGWMDGDVAIIDGTIVGVGRYSGKEERDVSGLYLSPSFIDGHAHVESAMVTPTEFARIVLPHGVTAIVADPHEIANVAGADGIDYLLADSEGLPMDFFFMLPSCVPATSFEQAGAELDAEALQPYYSHPRVLGLGEVMDYPSVAAGNRGILKKILDASRHGLRVDGHAAGIGPEGINAYAAVGIRSDHECVSADEARERLKRGMYLMIREGSVAKNLQALLPVVTERNARRCLLVTDDKHVDDLAREGSVNHPMQMAIRQGLDPVTAIQMVTLNTAECFGIPAKGAIAPGYDADIVALEDLSTGKVERVWKGGRLVAENGRLLADAIADHRPELPVRVKESIRLAPLSPSDLHLPLTTETAHVIGIIPDSLITEHRVETVFRQEGRFIPDPDKDLLKLAVVERHRATGSAGIGIVKGLGLKRGAIGSTVAHDSHNMILAGTNDRDMLLAAQALKQMNGGLVAVEDGEIVASLPLPIAGLLSDQPAQSILEPLSTLNQQVRRLGVSITNPFVTLSFLALPVIPHLKLTDQGLFDTDRQCFIAVDTGEALA</sequence>
<accession>A0ABU1IP01</accession>
<comment type="similarity">
    <text evidence="1 6">Belongs to the metallo-dependent hydrolases superfamily. Adenine deaminase family.</text>
</comment>
<dbReference type="InterPro" id="IPR006679">
    <property type="entry name" value="Adenine_deam"/>
</dbReference>
<dbReference type="Proteomes" id="UP001185012">
    <property type="component" value="Unassembled WGS sequence"/>
</dbReference>
<keyword evidence="3 6" id="KW-0378">Hydrolase</keyword>
<name>A0ABU1IP01_9BACL</name>
<dbReference type="Gene3D" id="3.20.20.140">
    <property type="entry name" value="Metal-dependent hydrolases"/>
    <property type="match status" value="1"/>
</dbReference>
<dbReference type="HAMAP" id="MF_01518">
    <property type="entry name" value="Adenine_deamin"/>
    <property type="match status" value="1"/>
</dbReference>
<evidence type="ECO:0000256" key="5">
    <source>
        <dbReference type="ARBA" id="ARBA00047720"/>
    </source>
</evidence>
<dbReference type="InterPro" id="IPR032466">
    <property type="entry name" value="Metal_Hydrolase"/>
</dbReference>
<dbReference type="NCBIfam" id="TIGR01178">
    <property type="entry name" value="ade"/>
    <property type="match status" value="1"/>
</dbReference>
<feature type="domain" description="Amidohydrolase-related" evidence="7">
    <location>
        <begin position="67"/>
        <end position="350"/>
    </location>
</feature>
<gene>
    <name evidence="6" type="primary">ade</name>
    <name evidence="9" type="ORF">JOE21_002522</name>
</gene>
<evidence type="ECO:0000256" key="1">
    <source>
        <dbReference type="ARBA" id="ARBA00006773"/>
    </source>
</evidence>
<evidence type="ECO:0000256" key="4">
    <source>
        <dbReference type="ARBA" id="ARBA00023211"/>
    </source>
</evidence>
<evidence type="ECO:0000256" key="3">
    <source>
        <dbReference type="ARBA" id="ARBA00022801"/>
    </source>
</evidence>
<dbReference type="PANTHER" id="PTHR11113:SF2">
    <property type="entry name" value="ADENINE DEAMINASE"/>
    <property type="match status" value="1"/>
</dbReference>
<keyword evidence="4 6" id="KW-0464">Manganese</keyword>
<dbReference type="EMBL" id="JAVDQG010000005">
    <property type="protein sequence ID" value="MDR6226515.1"/>
    <property type="molecule type" value="Genomic_DNA"/>
</dbReference>
<dbReference type="CDD" id="cd01295">
    <property type="entry name" value="AdeC"/>
    <property type="match status" value="1"/>
</dbReference>
<dbReference type="GO" id="GO:0003677">
    <property type="term" value="F:DNA binding"/>
    <property type="evidence" value="ECO:0007669"/>
    <property type="project" value="UniProtKB-KW"/>
</dbReference>
<proteinExistence type="inferred from homology"/>